<dbReference type="Proteomes" id="UP000057158">
    <property type="component" value="Chromosome"/>
</dbReference>
<sequence>MNSSDMMNHNGGWMDHGWMGGGMVLWTVIGVLVVVLLVVLINKQSKK</sequence>
<reference evidence="2 3" key="1">
    <citation type="submission" date="2015-07" db="EMBL/GenBank/DDBJ databases">
        <title>Isolation and Genomic Characterization of a Novel Halophilic Metal-Reducing Deltaproteobacterium from the Deep Subsurface.</title>
        <authorList>
            <person name="Badalamenti J.P."/>
            <person name="Summers Z.M."/>
            <person name="Gralnick J.A."/>
            <person name="Bond D.R."/>
        </authorList>
    </citation>
    <scope>NUCLEOTIDE SEQUENCE [LARGE SCALE GENOMIC DNA]</scope>
    <source>
        <strain evidence="2 3">WTL</strain>
    </source>
</reference>
<keyword evidence="3" id="KW-1185">Reference proteome</keyword>
<feature type="transmembrane region" description="Helical" evidence="1">
    <location>
        <begin position="20"/>
        <end position="41"/>
    </location>
</feature>
<dbReference type="STRING" id="1603606.DSOUD_0106"/>
<keyword evidence="1" id="KW-0812">Transmembrane</keyword>
<accession>A0A0M4DEU0</accession>
<evidence type="ECO:0000313" key="3">
    <source>
        <dbReference type="Proteomes" id="UP000057158"/>
    </source>
</evidence>
<organism evidence="2 3">
    <name type="scientific">Desulfuromonas soudanensis</name>
    <dbReference type="NCBI Taxonomy" id="1603606"/>
    <lineage>
        <taxon>Bacteria</taxon>
        <taxon>Pseudomonadati</taxon>
        <taxon>Thermodesulfobacteriota</taxon>
        <taxon>Desulfuromonadia</taxon>
        <taxon>Desulfuromonadales</taxon>
        <taxon>Desulfuromonadaceae</taxon>
        <taxon>Desulfuromonas</taxon>
    </lineage>
</organism>
<dbReference type="KEGG" id="des:DSOUD_0106"/>
<dbReference type="RefSeq" id="WP_157671685.1">
    <property type="nucleotide sequence ID" value="NZ_CP010802.1"/>
</dbReference>
<dbReference type="PATRIC" id="fig|1603606.3.peg.119"/>
<gene>
    <name evidence="2" type="ORF">DSOUD_0106</name>
</gene>
<dbReference type="AlphaFoldDB" id="A0A0M4DEU0"/>
<protein>
    <submittedName>
        <fullName evidence="2">Uncharacterized protein</fullName>
    </submittedName>
</protein>
<keyword evidence="1" id="KW-1133">Transmembrane helix</keyword>
<name>A0A0M4DEU0_9BACT</name>
<evidence type="ECO:0000313" key="2">
    <source>
        <dbReference type="EMBL" id="ALC14907.1"/>
    </source>
</evidence>
<keyword evidence="1" id="KW-0472">Membrane</keyword>
<dbReference type="EMBL" id="CP010802">
    <property type="protein sequence ID" value="ALC14907.1"/>
    <property type="molecule type" value="Genomic_DNA"/>
</dbReference>
<proteinExistence type="predicted"/>
<evidence type="ECO:0000256" key="1">
    <source>
        <dbReference type="SAM" id="Phobius"/>
    </source>
</evidence>